<sequence>MPITINLIVFQLTYTYDARKPGVKEQLVEMAHNGAEVRDTARTLKLGITPSYGR</sequence>
<protein>
    <submittedName>
        <fullName evidence="2">Is1-family insertion element protein</fullName>
    </submittedName>
</protein>
<proteinExistence type="predicted"/>
<dbReference type="eggNOG" id="COG3677">
    <property type="taxonomic scope" value="Bacteria"/>
</dbReference>
<gene>
    <name evidence="2" type="ordered locus">PAU_00876</name>
</gene>
<organism evidence="2 3">
    <name type="scientific">Photorhabdus asymbiotica subsp. asymbiotica (strain ATCC 43949 / 3105-77)</name>
    <name type="common">Xenorhabdus luminescens (strain 2)</name>
    <dbReference type="NCBI Taxonomy" id="553480"/>
    <lineage>
        <taxon>Bacteria</taxon>
        <taxon>Pseudomonadati</taxon>
        <taxon>Pseudomonadota</taxon>
        <taxon>Gammaproteobacteria</taxon>
        <taxon>Enterobacterales</taxon>
        <taxon>Morganellaceae</taxon>
        <taxon>Photorhabdus</taxon>
    </lineage>
</organism>
<dbReference type="InterPro" id="IPR024431">
    <property type="entry name" value="InsA_HTH_dom"/>
</dbReference>
<evidence type="ECO:0000259" key="1">
    <source>
        <dbReference type="Pfam" id="PF12759"/>
    </source>
</evidence>
<evidence type="ECO:0000313" key="2">
    <source>
        <dbReference type="EMBL" id="CAQ82968.1"/>
    </source>
</evidence>
<dbReference type="Pfam" id="PF12759">
    <property type="entry name" value="HTH_Tnp_IS1"/>
    <property type="match status" value="1"/>
</dbReference>
<name>C7BMY2_PHOAA</name>
<evidence type="ECO:0000313" key="3">
    <source>
        <dbReference type="Proteomes" id="UP000002747"/>
    </source>
</evidence>
<feature type="domain" description="Insertion element IS1 protein InsA helix-turn-helix" evidence="1">
    <location>
        <begin position="14"/>
        <end position="48"/>
    </location>
</feature>
<dbReference type="KEGG" id="pay:PAU_00876"/>
<dbReference type="EMBL" id="FM162591">
    <property type="protein sequence ID" value="CAQ82968.1"/>
    <property type="molecule type" value="Genomic_DNA"/>
</dbReference>
<dbReference type="AlphaFoldDB" id="C7BMY2"/>
<dbReference type="Proteomes" id="UP000002747">
    <property type="component" value="Chromosome"/>
</dbReference>
<reference evidence="2 3" key="1">
    <citation type="journal article" date="2009" name="BMC Genomics">
        <title>Comparative genomics of the emerging human pathogen Photorhabdus asymbiotica with the insect pathogen Photorhabdus luminescens.</title>
        <authorList>
            <person name="Wilkinson P."/>
            <person name="Waterfield N.R."/>
            <person name="Crossman L."/>
            <person name="Corton C."/>
            <person name="Sanchez-Contreras M."/>
            <person name="Vlisidou I."/>
            <person name="Barron A."/>
            <person name="Bignell A."/>
            <person name="Clark L."/>
            <person name="Ormond D."/>
            <person name="Mayho M."/>
            <person name="Bason N."/>
            <person name="Smith F."/>
            <person name="Simmonds M."/>
            <person name="Churcher C."/>
            <person name="Harris D."/>
            <person name="Thompson N.R."/>
            <person name="Quail M."/>
            <person name="Parkhill J."/>
            <person name="ffrench-Constant R.H."/>
        </authorList>
    </citation>
    <scope>NUCLEOTIDE SEQUENCE [LARGE SCALE GENOMIC DNA]</scope>
    <source>
        <strain evidence="3">ATCC 43949 / 3105-77</strain>
    </source>
</reference>
<accession>C7BMY2</accession>